<dbReference type="GO" id="GO:0046961">
    <property type="term" value="F:proton-transporting ATPase activity, rotational mechanism"/>
    <property type="evidence" value="ECO:0007669"/>
    <property type="project" value="TreeGrafter"/>
</dbReference>
<protein>
    <submittedName>
        <fullName evidence="12">F0F1 ATP synthase subunit B</fullName>
    </submittedName>
</protein>
<dbReference type="GeneID" id="19017814"/>
<evidence type="ECO:0000256" key="3">
    <source>
        <dbReference type="ARBA" id="ARBA00022448"/>
    </source>
</evidence>
<dbReference type="eggNOG" id="ENOG502RH8G">
    <property type="taxonomic scope" value="Eukaryota"/>
</dbReference>
<evidence type="ECO:0000256" key="2">
    <source>
        <dbReference type="ARBA" id="ARBA00005513"/>
    </source>
</evidence>
<organism evidence="12 13">
    <name type="scientific">Bathycoccus prasinos</name>
    <dbReference type="NCBI Taxonomy" id="41875"/>
    <lineage>
        <taxon>Eukaryota</taxon>
        <taxon>Viridiplantae</taxon>
        <taxon>Chlorophyta</taxon>
        <taxon>Mamiellophyceae</taxon>
        <taxon>Mamiellales</taxon>
        <taxon>Bathycoccaceae</taxon>
        <taxon>Bathycoccus</taxon>
    </lineage>
</organism>
<evidence type="ECO:0000313" key="13">
    <source>
        <dbReference type="Proteomes" id="UP000198341"/>
    </source>
</evidence>
<evidence type="ECO:0000256" key="7">
    <source>
        <dbReference type="ARBA" id="ARBA00022989"/>
    </source>
</evidence>
<dbReference type="RefSeq" id="XP_007515091.1">
    <property type="nucleotide sequence ID" value="XM_007515029.1"/>
</dbReference>
<dbReference type="InterPro" id="IPR002146">
    <property type="entry name" value="ATP_synth_b/b'su_bac/chlpt"/>
</dbReference>
<keyword evidence="3 11" id="KW-0813">Transport</keyword>
<evidence type="ECO:0000256" key="9">
    <source>
        <dbReference type="ARBA" id="ARBA00023136"/>
    </source>
</evidence>
<keyword evidence="4 11" id="KW-0138">CF(0)</keyword>
<dbReference type="Pfam" id="PF00430">
    <property type="entry name" value="ATP-synt_B"/>
    <property type="match status" value="1"/>
</dbReference>
<keyword evidence="13" id="KW-1185">Reference proteome</keyword>
<comment type="subcellular location">
    <subcellularLocation>
        <location evidence="1">Membrane</location>
        <topology evidence="1">Single-pass membrane protein</topology>
    </subcellularLocation>
</comment>
<proteinExistence type="inferred from homology"/>
<evidence type="ECO:0000256" key="8">
    <source>
        <dbReference type="ARBA" id="ARBA00023065"/>
    </source>
</evidence>
<keyword evidence="5 11" id="KW-0812">Transmembrane</keyword>
<dbReference type="OrthoDB" id="3819at2759"/>
<dbReference type="GO" id="GO:0015986">
    <property type="term" value="P:proton motive force-driven ATP synthesis"/>
    <property type="evidence" value="ECO:0007669"/>
    <property type="project" value="InterPro"/>
</dbReference>
<evidence type="ECO:0000256" key="10">
    <source>
        <dbReference type="ARBA" id="ARBA00025198"/>
    </source>
</evidence>
<comment type="similarity">
    <text evidence="2 11">Belongs to the ATPase B chain family.</text>
</comment>
<evidence type="ECO:0000313" key="12">
    <source>
        <dbReference type="EMBL" id="CCO13970.1"/>
    </source>
</evidence>
<reference evidence="12 13" key="1">
    <citation type="submission" date="2011-10" db="EMBL/GenBank/DDBJ databases">
        <authorList>
            <person name="Genoscope - CEA"/>
        </authorList>
    </citation>
    <scope>NUCLEOTIDE SEQUENCE [LARGE SCALE GENOMIC DNA]</scope>
    <source>
        <strain evidence="12 13">RCC 1105</strain>
    </source>
</reference>
<name>K8ENH4_9CHLO</name>
<evidence type="ECO:0000256" key="4">
    <source>
        <dbReference type="ARBA" id="ARBA00022547"/>
    </source>
</evidence>
<dbReference type="CDD" id="cd06503">
    <property type="entry name" value="ATP-synt_Fo_b"/>
    <property type="match status" value="1"/>
</dbReference>
<evidence type="ECO:0000256" key="1">
    <source>
        <dbReference type="ARBA" id="ARBA00004167"/>
    </source>
</evidence>
<dbReference type="PANTHER" id="PTHR33445:SF2">
    <property type="entry name" value="ATP SYNTHASE SUBUNIT B', CHLOROPLASTIC"/>
    <property type="match status" value="1"/>
</dbReference>
<evidence type="ECO:0000256" key="11">
    <source>
        <dbReference type="RuleBase" id="RU003848"/>
    </source>
</evidence>
<dbReference type="EMBL" id="FO082278">
    <property type="protein sequence ID" value="CCO13970.1"/>
    <property type="molecule type" value="Genomic_DNA"/>
</dbReference>
<keyword evidence="7" id="KW-1133">Transmembrane helix</keyword>
<dbReference type="Proteomes" id="UP000198341">
    <property type="component" value="Chromosome 1"/>
</dbReference>
<dbReference type="STRING" id="41875.K8ENH4"/>
<gene>
    <name evidence="12" type="ORF">Bathy01g00780</name>
</gene>
<dbReference type="KEGG" id="bpg:Bathy01g00780"/>
<keyword evidence="9" id="KW-0472">Membrane</keyword>
<sequence length="203" mass="21624">MSAIAQITNRCVSVASVSRKTQTKRVASPAQASLKQKFESAKVVAPVVLTNLVMTMPAHAEAGKLFDFNLTLPIIAAEFLTLMFILDKTMFGPVGKALDDRDELIRSQLAAVGGNTEEVDKLIAEKDQIIGDARAAVGRDVAALKTEMDAKIAAEAARAKADVDRQIADAMSTIDAERESSKAQVESQGQAIADQIVAKVVEV</sequence>
<evidence type="ECO:0000256" key="6">
    <source>
        <dbReference type="ARBA" id="ARBA00022781"/>
    </source>
</evidence>
<keyword evidence="6 11" id="KW-0375">Hydrogen ion transport</keyword>
<evidence type="ECO:0000256" key="5">
    <source>
        <dbReference type="ARBA" id="ARBA00022692"/>
    </source>
</evidence>
<dbReference type="AlphaFoldDB" id="K8ENH4"/>
<dbReference type="GO" id="GO:0045259">
    <property type="term" value="C:proton-transporting ATP synthase complex"/>
    <property type="evidence" value="ECO:0007669"/>
    <property type="project" value="UniProtKB-KW"/>
</dbReference>
<comment type="function">
    <text evidence="10">F(1)F(0) ATP synthase produces ATP from ADP in the presence of a proton or sodium gradient. F-type ATPases consist of two structural domains, F(1) containing the extramembraneous catalytic core and F(0) containing the membrane proton channel, linked together by a central stalk and a peripheral stalk. During catalysis, ATP synthesis in the catalytic domain of F(1) is coupled via a rotary mechanism of the central stalk subunits to proton translocation.</text>
</comment>
<accession>K8ENH4</accession>
<keyword evidence="8 11" id="KW-0406">Ion transport</keyword>
<dbReference type="HAMAP" id="MF_01398">
    <property type="entry name" value="ATP_synth_b_bprime"/>
    <property type="match status" value="1"/>
</dbReference>
<dbReference type="InterPro" id="IPR050059">
    <property type="entry name" value="ATP_synthase_B_chain"/>
</dbReference>
<dbReference type="PANTHER" id="PTHR33445">
    <property type="entry name" value="ATP SYNTHASE SUBUNIT B', CHLOROPLASTIC"/>
    <property type="match status" value="1"/>
</dbReference>